<dbReference type="Pfam" id="PF15769">
    <property type="entry name" value="DUF4698"/>
    <property type="match status" value="1"/>
</dbReference>
<dbReference type="InterPro" id="IPR031526">
    <property type="entry name" value="DUF4698"/>
</dbReference>
<dbReference type="PANTHER" id="PTHR34754">
    <property type="entry name" value="COILED-COIL DOMAIN-CONTAINING PROTEIN 60"/>
    <property type="match status" value="1"/>
</dbReference>
<feature type="region of interest" description="Disordered" evidence="1">
    <location>
        <begin position="191"/>
        <end position="214"/>
    </location>
</feature>
<evidence type="ECO:0000313" key="3">
    <source>
        <dbReference type="Proteomes" id="UP001066276"/>
    </source>
</evidence>
<comment type="caution">
    <text evidence="2">The sequence shown here is derived from an EMBL/GenBank/DDBJ whole genome shotgun (WGS) entry which is preliminary data.</text>
</comment>
<evidence type="ECO:0000256" key="1">
    <source>
        <dbReference type="SAM" id="MobiDB-lite"/>
    </source>
</evidence>
<protein>
    <recommendedName>
        <fullName evidence="4">Coiled-coil domain-containing protein 60</fullName>
    </recommendedName>
</protein>
<dbReference type="Proteomes" id="UP001066276">
    <property type="component" value="Chromosome 11"/>
</dbReference>
<dbReference type="AlphaFoldDB" id="A0AAV7LLY6"/>
<sequence length="677" mass="77914">MPGNSGQKDPRSFVVIKPLPLPNQKGVKVQARSEAIYTSLEVTREQVFRANYQRRQRQLTVGFRSPSYKPYQELGEPLYLEAKKLILHSLGQAAEDRKDEDLDFAEDVVGGAKTNTALKDVQDKTKPLLTPSVSQNLRMKDMRSLSRGLSHTRQLVSASRQGRGYFCQLRKEKEEMDATQAVLKRHMGTCSIGTQSSKHSSSDEDGDTDNDDVEEIEEQQWAVRRQPHKFFQTEVKERRRMKKETGRRSRPFTPVHNSLFSENLFGADPEPLFRQLCALHWLLEALYIEPFSAMRPVSTCWSVREPGGTKNTLKRISKEKEVEAKWDHFTSQAKAKKPISRALRSHFQRPRRFSFMSSSRYSALSSSATPMGSSSSLIPSSEEVVPAASVSSDIPREVDDNESITNSSVIQAKQAKEEDESPMSDYLQTLVEEIRQSVLKQLNEEENQKKQKLVRTPSMSIIEEKCSIPDCMEQEKARTPKQRPKSSPAVRISPTTKFINEKSSMSSEMRKKFFEVSDEADLCLRNNMEAIERRREEFGNQKFHALDNITFFHQDMEKLRKPFHHVEEDKDYANTENWFFSLLARIPESLKKHLKIQRILGKLKKLEEKQYIKIRPNAFLKVLNGLRPWELCSPDISVAIEFVRESLVQMSPEDYATWLQSRVSTNCQRTQSAPPMR</sequence>
<feature type="compositionally biased region" description="Acidic residues" evidence="1">
    <location>
        <begin position="203"/>
        <end position="214"/>
    </location>
</feature>
<reference evidence="2" key="1">
    <citation type="journal article" date="2022" name="bioRxiv">
        <title>Sequencing and chromosome-scale assembly of the giantPleurodeles waltlgenome.</title>
        <authorList>
            <person name="Brown T."/>
            <person name="Elewa A."/>
            <person name="Iarovenko S."/>
            <person name="Subramanian E."/>
            <person name="Araus A.J."/>
            <person name="Petzold A."/>
            <person name="Susuki M."/>
            <person name="Suzuki K.-i.T."/>
            <person name="Hayashi T."/>
            <person name="Toyoda A."/>
            <person name="Oliveira C."/>
            <person name="Osipova E."/>
            <person name="Leigh N.D."/>
            <person name="Simon A."/>
            <person name="Yun M.H."/>
        </authorList>
    </citation>
    <scope>NUCLEOTIDE SEQUENCE</scope>
    <source>
        <strain evidence="2">20211129_DDA</strain>
        <tissue evidence="2">Liver</tissue>
    </source>
</reference>
<dbReference type="PANTHER" id="PTHR34754:SF1">
    <property type="entry name" value="COILED-COIL DOMAIN-CONTAINING PROTEIN 60"/>
    <property type="match status" value="1"/>
</dbReference>
<accession>A0AAV7LLY6</accession>
<dbReference type="EMBL" id="JANPWB010000015">
    <property type="protein sequence ID" value="KAJ1092062.1"/>
    <property type="molecule type" value="Genomic_DNA"/>
</dbReference>
<proteinExistence type="predicted"/>
<keyword evidence="3" id="KW-1185">Reference proteome</keyword>
<name>A0AAV7LLY6_PLEWA</name>
<evidence type="ECO:0008006" key="4">
    <source>
        <dbReference type="Google" id="ProtNLM"/>
    </source>
</evidence>
<organism evidence="2 3">
    <name type="scientific">Pleurodeles waltl</name>
    <name type="common">Iberian ribbed newt</name>
    <dbReference type="NCBI Taxonomy" id="8319"/>
    <lineage>
        <taxon>Eukaryota</taxon>
        <taxon>Metazoa</taxon>
        <taxon>Chordata</taxon>
        <taxon>Craniata</taxon>
        <taxon>Vertebrata</taxon>
        <taxon>Euteleostomi</taxon>
        <taxon>Amphibia</taxon>
        <taxon>Batrachia</taxon>
        <taxon>Caudata</taxon>
        <taxon>Salamandroidea</taxon>
        <taxon>Salamandridae</taxon>
        <taxon>Pleurodelinae</taxon>
        <taxon>Pleurodeles</taxon>
    </lineage>
</organism>
<gene>
    <name evidence="2" type="ORF">NDU88_005176</name>
</gene>
<evidence type="ECO:0000313" key="2">
    <source>
        <dbReference type="EMBL" id="KAJ1092062.1"/>
    </source>
</evidence>